<comment type="caution">
    <text evidence="1">The sequence shown here is derived from an EMBL/GenBank/DDBJ whole genome shotgun (WGS) entry which is preliminary data.</text>
</comment>
<dbReference type="EMBL" id="JASCZI010245515">
    <property type="protein sequence ID" value="MED6214659.1"/>
    <property type="molecule type" value="Genomic_DNA"/>
</dbReference>
<name>A0ABU6YXF7_9FABA</name>
<accession>A0ABU6YXF7</accession>
<evidence type="ECO:0000313" key="2">
    <source>
        <dbReference type="Proteomes" id="UP001341840"/>
    </source>
</evidence>
<dbReference type="Proteomes" id="UP001341840">
    <property type="component" value="Unassembled WGS sequence"/>
</dbReference>
<keyword evidence="2" id="KW-1185">Reference proteome</keyword>
<proteinExistence type="predicted"/>
<protein>
    <submittedName>
        <fullName evidence="1">Uncharacterized protein</fullName>
    </submittedName>
</protein>
<sequence>DPRICVSGRLMSTHMRGNCFLVTFWPRRNVMLDVLSHAYTELLMHMRGVSDVCVGRLSRQK</sequence>
<evidence type="ECO:0000313" key="1">
    <source>
        <dbReference type="EMBL" id="MED6214659.1"/>
    </source>
</evidence>
<feature type="non-terminal residue" evidence="1">
    <location>
        <position position="1"/>
    </location>
</feature>
<reference evidence="1 2" key="1">
    <citation type="journal article" date="2023" name="Plants (Basel)">
        <title>Bridging the Gap: Combining Genomics and Transcriptomics Approaches to Understand Stylosanthes scabra, an Orphan Legume from the Brazilian Caatinga.</title>
        <authorList>
            <person name="Ferreira-Neto J.R.C."/>
            <person name="da Silva M.D."/>
            <person name="Binneck E."/>
            <person name="de Melo N.F."/>
            <person name="da Silva R.H."/>
            <person name="de Melo A.L.T.M."/>
            <person name="Pandolfi V."/>
            <person name="Bustamante F.O."/>
            <person name="Brasileiro-Vidal A.C."/>
            <person name="Benko-Iseppon A.M."/>
        </authorList>
    </citation>
    <scope>NUCLEOTIDE SEQUENCE [LARGE SCALE GENOMIC DNA]</scope>
    <source>
        <tissue evidence="1">Leaves</tissue>
    </source>
</reference>
<gene>
    <name evidence="1" type="ORF">PIB30_105403</name>
</gene>
<organism evidence="1 2">
    <name type="scientific">Stylosanthes scabra</name>
    <dbReference type="NCBI Taxonomy" id="79078"/>
    <lineage>
        <taxon>Eukaryota</taxon>
        <taxon>Viridiplantae</taxon>
        <taxon>Streptophyta</taxon>
        <taxon>Embryophyta</taxon>
        <taxon>Tracheophyta</taxon>
        <taxon>Spermatophyta</taxon>
        <taxon>Magnoliopsida</taxon>
        <taxon>eudicotyledons</taxon>
        <taxon>Gunneridae</taxon>
        <taxon>Pentapetalae</taxon>
        <taxon>rosids</taxon>
        <taxon>fabids</taxon>
        <taxon>Fabales</taxon>
        <taxon>Fabaceae</taxon>
        <taxon>Papilionoideae</taxon>
        <taxon>50 kb inversion clade</taxon>
        <taxon>dalbergioids sensu lato</taxon>
        <taxon>Dalbergieae</taxon>
        <taxon>Pterocarpus clade</taxon>
        <taxon>Stylosanthes</taxon>
    </lineage>
</organism>